<dbReference type="EMBL" id="JAHRIO010095631">
    <property type="protein sequence ID" value="MEQ2190073.1"/>
    <property type="molecule type" value="Genomic_DNA"/>
</dbReference>
<name>A0ABV0Q382_9TELE</name>
<sequence>MKFEDCYPVEIAEVEWCETRTCMRHGFCLRKTKTAPWEARFQFRLFDFVLVPAVGPHLTCV</sequence>
<protein>
    <submittedName>
        <fullName evidence="1">Uncharacterized protein</fullName>
    </submittedName>
</protein>
<evidence type="ECO:0000313" key="1">
    <source>
        <dbReference type="EMBL" id="MEQ2190073.1"/>
    </source>
</evidence>
<comment type="caution">
    <text evidence="1">The sequence shown here is derived from an EMBL/GenBank/DDBJ whole genome shotgun (WGS) entry which is preliminary data.</text>
</comment>
<keyword evidence="2" id="KW-1185">Reference proteome</keyword>
<accession>A0ABV0Q382</accession>
<reference evidence="1 2" key="1">
    <citation type="submission" date="2021-06" db="EMBL/GenBank/DDBJ databases">
        <authorList>
            <person name="Palmer J.M."/>
        </authorList>
    </citation>
    <scope>NUCLEOTIDE SEQUENCE [LARGE SCALE GENOMIC DNA]</scope>
    <source>
        <strain evidence="1 2">GA_2019</strain>
        <tissue evidence="1">Muscle</tissue>
    </source>
</reference>
<dbReference type="Proteomes" id="UP001476798">
    <property type="component" value="Unassembled WGS sequence"/>
</dbReference>
<organism evidence="1 2">
    <name type="scientific">Goodea atripinnis</name>
    <dbReference type="NCBI Taxonomy" id="208336"/>
    <lineage>
        <taxon>Eukaryota</taxon>
        <taxon>Metazoa</taxon>
        <taxon>Chordata</taxon>
        <taxon>Craniata</taxon>
        <taxon>Vertebrata</taxon>
        <taxon>Euteleostomi</taxon>
        <taxon>Actinopterygii</taxon>
        <taxon>Neopterygii</taxon>
        <taxon>Teleostei</taxon>
        <taxon>Neoteleostei</taxon>
        <taxon>Acanthomorphata</taxon>
        <taxon>Ovalentaria</taxon>
        <taxon>Atherinomorphae</taxon>
        <taxon>Cyprinodontiformes</taxon>
        <taxon>Goodeidae</taxon>
        <taxon>Goodea</taxon>
    </lineage>
</organism>
<gene>
    <name evidence="1" type="ORF">GOODEAATRI_031893</name>
</gene>
<evidence type="ECO:0000313" key="2">
    <source>
        <dbReference type="Proteomes" id="UP001476798"/>
    </source>
</evidence>
<proteinExistence type="predicted"/>